<evidence type="ECO:0000313" key="7">
    <source>
        <dbReference type="EMBL" id="PCC48831.1"/>
    </source>
</evidence>
<dbReference type="Proteomes" id="UP000217564">
    <property type="component" value="Unassembled WGS sequence"/>
</dbReference>
<dbReference type="NCBIfam" id="TIGR02035">
    <property type="entry name" value="D_Ser_am_lyase"/>
    <property type="match status" value="1"/>
</dbReference>
<evidence type="ECO:0000313" key="10">
    <source>
        <dbReference type="Proteomes" id="UP000217720"/>
    </source>
</evidence>
<comment type="caution">
    <text evidence="6">The sequence shown here is derived from an EMBL/GenBank/DDBJ whole genome shotgun (WGS) entry which is preliminary data.</text>
</comment>
<comment type="similarity">
    <text evidence="4">Belongs to the serine/threonine dehydratase family. DsdA subfamily.</text>
</comment>
<organism evidence="6 9">
    <name type="scientific">Brevibacterium aurantiacum</name>
    <dbReference type="NCBI Taxonomy" id="273384"/>
    <lineage>
        <taxon>Bacteria</taxon>
        <taxon>Bacillati</taxon>
        <taxon>Actinomycetota</taxon>
        <taxon>Actinomycetes</taxon>
        <taxon>Micrococcales</taxon>
        <taxon>Brevibacteriaceae</taxon>
        <taxon>Brevibacterium</taxon>
    </lineage>
</organism>
<evidence type="ECO:0000256" key="3">
    <source>
        <dbReference type="ARBA" id="ARBA00023239"/>
    </source>
</evidence>
<keyword evidence="2 4" id="KW-0663">Pyridoxal phosphate</keyword>
<dbReference type="NCBIfam" id="NF002823">
    <property type="entry name" value="PRK02991.1"/>
    <property type="match status" value="1"/>
</dbReference>
<accession>A0A2A3Z237</accession>
<comment type="cofactor">
    <cofactor evidence="1 4">
        <name>pyridoxal 5'-phosphate</name>
        <dbReference type="ChEBI" id="CHEBI:597326"/>
    </cofactor>
</comment>
<evidence type="ECO:0000313" key="9">
    <source>
        <dbReference type="Proteomes" id="UP000217564"/>
    </source>
</evidence>
<reference evidence="9 10" key="1">
    <citation type="journal article" date="2017" name="Elife">
        <title>Extensive horizontal gene transfer in cheese-associated bacteria.</title>
        <authorList>
            <person name="Bonham K.S."/>
            <person name="Wolfe B.E."/>
            <person name="Dutton R.J."/>
        </authorList>
    </citation>
    <scope>NUCLEOTIDE SEQUENCE [LARGE SCALE GENOMIC DNA]</scope>
    <source>
        <strain evidence="7 10">900_6</strain>
        <strain evidence="6 9">947_7</strain>
    </source>
</reference>
<dbReference type="GO" id="GO:0030170">
    <property type="term" value="F:pyridoxal phosphate binding"/>
    <property type="evidence" value="ECO:0007669"/>
    <property type="project" value="InterPro"/>
</dbReference>
<dbReference type="SUPFAM" id="SSF53686">
    <property type="entry name" value="Tryptophan synthase beta subunit-like PLP-dependent enzymes"/>
    <property type="match status" value="1"/>
</dbReference>
<evidence type="ECO:0000256" key="1">
    <source>
        <dbReference type="ARBA" id="ARBA00001933"/>
    </source>
</evidence>
<dbReference type="InterPro" id="IPR011780">
    <property type="entry name" value="D_Ser_am_lyase"/>
</dbReference>
<dbReference type="GO" id="GO:0008721">
    <property type="term" value="F:D-serine ammonia-lyase activity"/>
    <property type="evidence" value="ECO:0007669"/>
    <property type="project" value="UniProtKB-EC"/>
</dbReference>
<dbReference type="InterPro" id="IPR050147">
    <property type="entry name" value="Ser/Thr_Dehydratase"/>
</dbReference>
<dbReference type="GO" id="GO:0036088">
    <property type="term" value="P:D-serine catabolic process"/>
    <property type="evidence" value="ECO:0007669"/>
    <property type="project" value="TreeGrafter"/>
</dbReference>
<dbReference type="GO" id="GO:0016836">
    <property type="term" value="F:hydro-lyase activity"/>
    <property type="evidence" value="ECO:0007669"/>
    <property type="project" value="UniProtKB-UniRule"/>
</dbReference>
<evidence type="ECO:0000313" key="6">
    <source>
        <dbReference type="EMBL" id="PCC45616.1"/>
    </source>
</evidence>
<dbReference type="EC" id="4.3.1.18" evidence="4"/>
<dbReference type="HAMAP" id="MF_01030">
    <property type="entry name" value="D_Ser_dehydrat"/>
    <property type="match status" value="1"/>
</dbReference>
<dbReference type="RefSeq" id="WP_096161134.1">
    <property type="nucleotide sequence ID" value="NZ_JABUXY010000021.1"/>
</dbReference>
<dbReference type="AlphaFoldDB" id="A0A2A3Z237"/>
<dbReference type="InterPro" id="IPR036052">
    <property type="entry name" value="TrpB-like_PALP_sf"/>
</dbReference>
<sequence length="470" mass="49081">MTPQAQSQPKPEIEFDAADPVIRSLAAGEPTTWLRSDLDPTAEVLQGMAASFEADAERRTGVNPGIMGEAAQRFERFAPWFAEAFPETSGAEGIIESALVPADAAQADLNQRLGVELPGRLWLKRDDALPISGSIKARGGFHEVLEYAEAVAAEQGLSTNEPTTYSSEEFRALAATHRIVVGSTGNLGLSIGILSAALGFAASVHMSADAREWKKELLRGHGVEVIEHAGDFVAAVSAGRTSAEGAPRTHFVDDEDSRSLFAGYSVAALRLKEQFEAAQVAVDADHPLVVYLPCGIGGGPGGVTYGLKRVFGDAVHAIFVEPSQAPAMFLGVRTGLHSAISVQDIGLSGATAADGLAVARPSRFIGPVISPLISGFATVTDEVIKAGVAVLHQTEGLDVEPSATAGLTVPWRTMDHLGEGQGDGSGDGSGGDGWANATHLVWLTGGAMVPPADHERYLAEGLDLLPRLNS</sequence>
<evidence type="ECO:0000256" key="2">
    <source>
        <dbReference type="ARBA" id="ARBA00022898"/>
    </source>
</evidence>
<name>A0A2A3Z237_BREAU</name>
<comment type="catalytic activity">
    <reaction evidence="4">
        <text>D-serine = pyruvate + NH4(+)</text>
        <dbReference type="Rhea" id="RHEA:13977"/>
        <dbReference type="ChEBI" id="CHEBI:15361"/>
        <dbReference type="ChEBI" id="CHEBI:28938"/>
        <dbReference type="ChEBI" id="CHEBI:35247"/>
        <dbReference type="EC" id="4.3.1.18"/>
    </reaction>
</comment>
<proteinExistence type="inferred from homology"/>
<dbReference type="Proteomes" id="UP000297736">
    <property type="component" value="Unassembled WGS sequence"/>
</dbReference>
<evidence type="ECO:0000256" key="4">
    <source>
        <dbReference type="HAMAP-Rule" id="MF_01030"/>
    </source>
</evidence>
<dbReference type="PROSITE" id="PS00165">
    <property type="entry name" value="DEHYDRATASE_SER_THR"/>
    <property type="match status" value="1"/>
</dbReference>
<reference evidence="8 11" key="2">
    <citation type="submission" date="2018-10" db="EMBL/GenBank/DDBJ databases">
        <title>Brevibacterium genomes from Austrain hard cheese rinds.</title>
        <authorList>
            <person name="Anast J.M."/>
            <person name="Dzieciol M."/>
            <person name="Schultz D.L."/>
            <person name="Mann E."/>
            <person name="Wagner M."/>
            <person name="Schmitz-Esser S."/>
        </authorList>
    </citation>
    <scope>NUCLEOTIDE SEQUENCE [LARGE SCALE GENOMIC DNA]</scope>
    <source>
        <strain evidence="8 11">L261</strain>
    </source>
</reference>
<dbReference type="Proteomes" id="UP000217720">
    <property type="component" value="Unassembled WGS sequence"/>
</dbReference>
<feature type="domain" description="Tryptophan synthase beta chain-like PALP" evidence="5">
    <location>
        <begin position="112"/>
        <end position="420"/>
    </location>
</feature>
<dbReference type="Pfam" id="PF00291">
    <property type="entry name" value="PALP"/>
    <property type="match status" value="1"/>
</dbReference>
<evidence type="ECO:0000313" key="8">
    <source>
        <dbReference type="EMBL" id="TGD38770.1"/>
    </source>
</evidence>
<keyword evidence="3 4" id="KW-0456">Lyase</keyword>
<gene>
    <name evidence="4" type="primary">dsdA</name>
    <name evidence="7" type="ORF">CIK62_16275</name>
    <name evidence="6" type="ORF">CIK64_14515</name>
    <name evidence="8" type="ORF">EB834_09415</name>
</gene>
<dbReference type="EMBL" id="NRGP01000021">
    <property type="protein sequence ID" value="PCC45616.1"/>
    <property type="molecule type" value="Genomic_DNA"/>
</dbReference>
<dbReference type="InterPro" id="IPR001926">
    <property type="entry name" value="TrpB-like_PALP"/>
</dbReference>
<evidence type="ECO:0000313" key="11">
    <source>
        <dbReference type="Proteomes" id="UP000297736"/>
    </source>
</evidence>
<dbReference type="InterPro" id="IPR000634">
    <property type="entry name" value="Ser/Thr_deHydtase_PyrdxlP-BS"/>
</dbReference>
<dbReference type="EMBL" id="RHFF01000008">
    <property type="protein sequence ID" value="TGD38770.1"/>
    <property type="molecule type" value="Genomic_DNA"/>
</dbReference>
<dbReference type="PANTHER" id="PTHR48078">
    <property type="entry name" value="THREONINE DEHYDRATASE, MITOCHONDRIAL-RELATED"/>
    <property type="match status" value="1"/>
</dbReference>
<dbReference type="GO" id="GO:0009097">
    <property type="term" value="P:isoleucine biosynthetic process"/>
    <property type="evidence" value="ECO:0007669"/>
    <property type="project" value="TreeGrafter"/>
</dbReference>
<dbReference type="PANTHER" id="PTHR48078:SF9">
    <property type="entry name" value="D-SERINE DEHYDRATASE"/>
    <property type="match status" value="1"/>
</dbReference>
<dbReference type="Gene3D" id="3.40.50.1100">
    <property type="match status" value="2"/>
</dbReference>
<dbReference type="EMBL" id="NRGO01000025">
    <property type="protein sequence ID" value="PCC48831.1"/>
    <property type="molecule type" value="Genomic_DNA"/>
</dbReference>
<evidence type="ECO:0000259" key="5">
    <source>
        <dbReference type="Pfam" id="PF00291"/>
    </source>
</evidence>
<feature type="modified residue" description="N6-(pyridoxal phosphate)lysine" evidence="4">
    <location>
        <position position="136"/>
    </location>
</feature>
<protein>
    <recommendedName>
        <fullName evidence="4">Probable D-serine dehydratase</fullName>
        <ecNumber evidence="4">4.3.1.18</ecNumber>
    </recommendedName>
    <alternativeName>
        <fullName evidence="4">D-serine deaminase</fullName>
        <shortName evidence="4">DSD</shortName>
    </alternativeName>
</protein>